<name>A0A366H8F4_9BACT</name>
<proteinExistence type="predicted"/>
<accession>A0A366H8F4</accession>
<dbReference type="InterPro" id="IPR052341">
    <property type="entry name" value="LOG_family_nucleotidases"/>
</dbReference>
<evidence type="ECO:0000256" key="2">
    <source>
        <dbReference type="ARBA" id="ARBA00011985"/>
    </source>
</evidence>
<comment type="caution">
    <text evidence="4">The sequence shown here is derived from an EMBL/GenBank/DDBJ whole genome shotgun (WGS) entry which is preliminary data.</text>
</comment>
<dbReference type="RefSeq" id="WP_113961193.1">
    <property type="nucleotide sequence ID" value="NZ_QNRR01000012.1"/>
</dbReference>
<dbReference type="GO" id="GO:0005829">
    <property type="term" value="C:cytosol"/>
    <property type="evidence" value="ECO:0007669"/>
    <property type="project" value="TreeGrafter"/>
</dbReference>
<dbReference type="Proteomes" id="UP000253426">
    <property type="component" value="Unassembled WGS sequence"/>
</dbReference>
<dbReference type="InterPro" id="IPR031100">
    <property type="entry name" value="LOG_fam"/>
</dbReference>
<dbReference type="SUPFAM" id="SSF102405">
    <property type="entry name" value="MCP/YpsA-like"/>
    <property type="match status" value="1"/>
</dbReference>
<dbReference type="EMBL" id="QNRR01000012">
    <property type="protein sequence ID" value="RBP38059.1"/>
    <property type="molecule type" value="Genomic_DNA"/>
</dbReference>
<reference evidence="4 5" key="1">
    <citation type="submission" date="2018-06" db="EMBL/GenBank/DDBJ databases">
        <title>Genomic Encyclopedia of Type Strains, Phase IV (KMG-IV): sequencing the most valuable type-strain genomes for metagenomic binning, comparative biology and taxonomic classification.</title>
        <authorList>
            <person name="Goeker M."/>
        </authorList>
    </citation>
    <scope>NUCLEOTIDE SEQUENCE [LARGE SCALE GENOMIC DNA]</scope>
    <source>
        <strain evidence="4 5">DSM 25532</strain>
    </source>
</reference>
<dbReference type="AlphaFoldDB" id="A0A366H8F4"/>
<evidence type="ECO:0000313" key="5">
    <source>
        <dbReference type="Proteomes" id="UP000253426"/>
    </source>
</evidence>
<dbReference type="EC" id="3.2.2.4" evidence="2"/>
<evidence type="ECO:0000256" key="1">
    <source>
        <dbReference type="ARBA" id="ARBA00000274"/>
    </source>
</evidence>
<protein>
    <recommendedName>
        <fullName evidence="3">AMP nucleosidase</fullName>
        <ecNumber evidence="2">3.2.2.4</ecNumber>
    </recommendedName>
    <alternativeName>
        <fullName evidence="3">AMP nucleosidase</fullName>
    </alternativeName>
</protein>
<evidence type="ECO:0000256" key="3">
    <source>
        <dbReference type="ARBA" id="ARBA00031983"/>
    </source>
</evidence>
<dbReference type="Gene3D" id="3.40.50.450">
    <property type="match status" value="1"/>
</dbReference>
<comment type="catalytic activity">
    <reaction evidence="1">
        <text>AMP + H2O = D-ribose 5-phosphate + adenine</text>
        <dbReference type="Rhea" id="RHEA:20129"/>
        <dbReference type="ChEBI" id="CHEBI:15377"/>
        <dbReference type="ChEBI" id="CHEBI:16708"/>
        <dbReference type="ChEBI" id="CHEBI:78346"/>
        <dbReference type="ChEBI" id="CHEBI:456215"/>
        <dbReference type="EC" id="3.2.2.4"/>
    </reaction>
</comment>
<dbReference type="PANTHER" id="PTHR43393:SF3">
    <property type="entry name" value="LYSINE DECARBOXYLASE-LIKE PROTEIN"/>
    <property type="match status" value="1"/>
</dbReference>
<sequence length="243" mass="26735">MNQSIPSFGQSDAVSLRDEDAASKVLHDAVMGLWEVVNSLTRLRRSSRQNYRVTIFGSARLSEGTPAYEGVKELATQLTRLGCDIISGGGPGLMKAANEGARAAAPNASHRSVGIRVDLPFEQEINSFVGQAYAHGTFFSRLHHFMLVSDAFIVAPGGIGSLLELSLAWQLLQVRRLYNVPLIVVGKMWGELIDWGRRNMLQDGRELASEVDFEIPRCVSSIEEAVAIIEENRRTWLAGQELP</sequence>
<dbReference type="OrthoDB" id="9801098at2"/>
<dbReference type="Pfam" id="PF03641">
    <property type="entry name" value="Lysine_decarbox"/>
    <property type="match status" value="1"/>
</dbReference>
<organism evidence="4 5">
    <name type="scientific">Roseimicrobium gellanilyticum</name>
    <dbReference type="NCBI Taxonomy" id="748857"/>
    <lineage>
        <taxon>Bacteria</taxon>
        <taxon>Pseudomonadati</taxon>
        <taxon>Verrucomicrobiota</taxon>
        <taxon>Verrucomicrobiia</taxon>
        <taxon>Verrucomicrobiales</taxon>
        <taxon>Verrucomicrobiaceae</taxon>
        <taxon>Roseimicrobium</taxon>
    </lineage>
</organism>
<dbReference type="PANTHER" id="PTHR43393">
    <property type="entry name" value="CYTOKININ RIBOSIDE 5'-MONOPHOSPHATE PHOSPHORIBOHYDROLASE"/>
    <property type="match status" value="1"/>
</dbReference>
<dbReference type="GO" id="GO:0008714">
    <property type="term" value="F:AMP nucleosidase activity"/>
    <property type="evidence" value="ECO:0007669"/>
    <property type="project" value="UniProtKB-EC"/>
</dbReference>
<keyword evidence="5" id="KW-1185">Reference proteome</keyword>
<evidence type="ECO:0000313" key="4">
    <source>
        <dbReference type="EMBL" id="RBP38059.1"/>
    </source>
</evidence>
<gene>
    <name evidence="4" type="ORF">DES53_11257</name>
</gene>